<reference evidence="1 2" key="1">
    <citation type="submission" date="2017-11" db="EMBL/GenBank/DDBJ databases">
        <title>A major lineage of nontailed dsDNA viruses as unrecognized killers of marine bacteria.</title>
        <authorList>
            <person name="Kauffman K.M."/>
            <person name="Hussain F.A."/>
            <person name="Yang J."/>
            <person name="Arevalo P."/>
            <person name="Brown J.M."/>
            <person name="Chang W.K."/>
            <person name="VanInsberghe D."/>
            <person name="Elsherbini J."/>
            <person name="Cutler M.B."/>
            <person name="Kelly L."/>
            <person name="Polz M.F."/>
        </authorList>
    </citation>
    <scope>NUCLEOTIDE SEQUENCE [LARGE SCALE GENOMIC DNA]</scope>
</reference>
<dbReference type="EMBL" id="MG592409">
    <property type="protein sequence ID" value="AUR82549.1"/>
    <property type="molecule type" value="Genomic_DNA"/>
</dbReference>
<evidence type="ECO:0000313" key="1">
    <source>
        <dbReference type="EMBL" id="AUR82549.1"/>
    </source>
</evidence>
<proteinExistence type="predicted"/>
<name>A0A2I7QMC5_9CAUD</name>
<dbReference type="Proteomes" id="UP000269377">
    <property type="component" value="Segment"/>
</dbReference>
<organism evidence="1 2">
    <name type="scientific">Vibrio phage 1.025.O._10N.222.46.B6</name>
    <dbReference type="NCBI Taxonomy" id="1881420"/>
    <lineage>
        <taxon>Viruses</taxon>
        <taxon>Duplodnaviria</taxon>
        <taxon>Heunggongvirae</taxon>
        <taxon>Uroviricota</taxon>
        <taxon>Caudoviricetes</taxon>
        <taxon>Schitoviridae</taxon>
        <taxon>Pontosvirinae</taxon>
        <taxon>Nahantvirus</taxon>
        <taxon>Nahantvirus 49C7</taxon>
    </lineage>
</organism>
<gene>
    <name evidence="1" type="ORF">NVP1025O_066</name>
</gene>
<evidence type="ECO:0000313" key="2">
    <source>
        <dbReference type="Proteomes" id="UP000269377"/>
    </source>
</evidence>
<sequence>MNLNALLAGITWFQRQPVKFVEKSEAKNEKATAKADKILTEVEARQCEITKARNIGKNISKLVDEE</sequence>
<protein>
    <submittedName>
        <fullName evidence="1">Coil containing protein</fullName>
    </submittedName>
</protein>
<accession>A0A2I7QMC5</accession>